<feature type="transmembrane region" description="Helical" evidence="2">
    <location>
        <begin position="219"/>
        <end position="239"/>
    </location>
</feature>
<keyword evidence="2" id="KW-0472">Membrane</keyword>
<proteinExistence type="predicted"/>
<name>A0A1L7WE55_9HELO</name>
<sequence length="248" mass="27874">MALRGQIQHPETTCYTRNVLCVPKKLNCLAGEIEHKAVRGPFSSCKGLAIEVSCVKVARLHPEVSSEFYIPLSLDFLVTVVASVHGSSVDVAWGIARYSQRTFRLQNSLPMLRDMSFFPYYYVASATEQQVETDSILIKAGEPETPRAERFEQFHDEAVPAPAALLQLHERENCWCGGGVSPAPSPPPQPQARSRYARREQRARGETFRERNNQTIEEMILIIEVAAAAFVVAFLLRFVKFLVKFFGL</sequence>
<reference evidence="3 4" key="1">
    <citation type="submission" date="2016-03" db="EMBL/GenBank/DDBJ databases">
        <authorList>
            <person name="Ploux O."/>
        </authorList>
    </citation>
    <scope>NUCLEOTIDE SEQUENCE [LARGE SCALE GENOMIC DNA]</scope>
    <source>
        <strain evidence="3 4">UAMH 11012</strain>
    </source>
</reference>
<evidence type="ECO:0000313" key="4">
    <source>
        <dbReference type="Proteomes" id="UP000184330"/>
    </source>
</evidence>
<keyword evidence="2" id="KW-0812">Transmembrane</keyword>
<evidence type="ECO:0000256" key="2">
    <source>
        <dbReference type="SAM" id="Phobius"/>
    </source>
</evidence>
<organism evidence="3 4">
    <name type="scientific">Phialocephala subalpina</name>
    <dbReference type="NCBI Taxonomy" id="576137"/>
    <lineage>
        <taxon>Eukaryota</taxon>
        <taxon>Fungi</taxon>
        <taxon>Dikarya</taxon>
        <taxon>Ascomycota</taxon>
        <taxon>Pezizomycotina</taxon>
        <taxon>Leotiomycetes</taxon>
        <taxon>Helotiales</taxon>
        <taxon>Mollisiaceae</taxon>
        <taxon>Phialocephala</taxon>
        <taxon>Phialocephala fortinii species complex</taxon>
    </lineage>
</organism>
<accession>A0A1L7WE55</accession>
<dbReference type="AlphaFoldDB" id="A0A1L7WE55"/>
<feature type="compositionally biased region" description="Basic and acidic residues" evidence="1">
    <location>
        <begin position="197"/>
        <end position="208"/>
    </location>
</feature>
<protein>
    <submittedName>
        <fullName evidence="3">Uncharacterized protein</fullName>
    </submittedName>
</protein>
<evidence type="ECO:0000256" key="1">
    <source>
        <dbReference type="SAM" id="MobiDB-lite"/>
    </source>
</evidence>
<keyword evidence="4" id="KW-1185">Reference proteome</keyword>
<dbReference type="EMBL" id="FJOG01000001">
    <property type="protein sequence ID" value="CZR51063.1"/>
    <property type="molecule type" value="Genomic_DNA"/>
</dbReference>
<gene>
    <name evidence="3" type="ORF">PAC_00938</name>
</gene>
<keyword evidence="2" id="KW-1133">Transmembrane helix</keyword>
<evidence type="ECO:0000313" key="3">
    <source>
        <dbReference type="EMBL" id="CZR51063.1"/>
    </source>
</evidence>
<feature type="region of interest" description="Disordered" evidence="1">
    <location>
        <begin position="179"/>
        <end position="208"/>
    </location>
</feature>
<dbReference type="Proteomes" id="UP000184330">
    <property type="component" value="Unassembled WGS sequence"/>
</dbReference>